<gene>
    <name evidence="3" type="ORF">KP004_00150</name>
</gene>
<dbReference type="Proteomes" id="UP000683557">
    <property type="component" value="Chromosome"/>
</dbReference>
<evidence type="ECO:0000256" key="1">
    <source>
        <dbReference type="ARBA" id="ARBA00007637"/>
    </source>
</evidence>
<accession>A0ABX8JAD5</accession>
<feature type="domain" description="NAD-dependent epimerase/dehydratase" evidence="2">
    <location>
        <begin position="3"/>
        <end position="241"/>
    </location>
</feature>
<proteinExistence type="inferred from homology"/>
<dbReference type="CDD" id="cd08946">
    <property type="entry name" value="SDR_e"/>
    <property type="match status" value="1"/>
</dbReference>
<keyword evidence="4" id="KW-1185">Reference proteome</keyword>
<organism evidence="3 4">
    <name type="scientific">Geomonas oryzisoli</name>
    <dbReference type="NCBI Taxonomy" id="2847992"/>
    <lineage>
        <taxon>Bacteria</taxon>
        <taxon>Pseudomonadati</taxon>
        <taxon>Thermodesulfobacteriota</taxon>
        <taxon>Desulfuromonadia</taxon>
        <taxon>Geobacterales</taxon>
        <taxon>Geobacteraceae</taxon>
        <taxon>Geomonas</taxon>
    </lineage>
</organism>
<protein>
    <submittedName>
        <fullName evidence="3">SDR family oxidoreductase</fullName>
    </submittedName>
</protein>
<comment type="similarity">
    <text evidence="1">Belongs to the NAD(P)-dependent epimerase/dehydratase family.</text>
</comment>
<dbReference type="PANTHER" id="PTHR43000">
    <property type="entry name" value="DTDP-D-GLUCOSE 4,6-DEHYDRATASE-RELATED"/>
    <property type="match status" value="1"/>
</dbReference>
<evidence type="ECO:0000313" key="4">
    <source>
        <dbReference type="Proteomes" id="UP000683557"/>
    </source>
</evidence>
<sequence>MKIVVTGALGHIGSRLCREFAEAFPGAEVVMIDNLATLRYCSLFNLPSGARYRFVEADVLEADLAPHIAGADAVVHLAAITDAASSFEKEELVKKVNYNGTARVAKACSEAGAPLVYLSSTSVYGTQKELVDEECGKEELQPQSPYAESKLAEEALLRQLGGETGLDFVICRFGTIAGISPGMRFHTAVNKFCWQAVMGTPITVWTTALHQKRPYLALSDAVRALTMIIRDRIFDRGVYNVLTDNLTVNEIVEGIRAHVADLEITYVDTRIMNQLSYEVSNAKFARKGFQVTGSIATCIADTVGMLKNAGGHQ</sequence>
<dbReference type="InterPro" id="IPR001509">
    <property type="entry name" value="Epimerase_deHydtase"/>
</dbReference>
<dbReference type="EMBL" id="CP076723">
    <property type="protein sequence ID" value="QWV93639.1"/>
    <property type="molecule type" value="Genomic_DNA"/>
</dbReference>
<dbReference type="Pfam" id="PF01370">
    <property type="entry name" value="Epimerase"/>
    <property type="match status" value="1"/>
</dbReference>
<evidence type="ECO:0000313" key="3">
    <source>
        <dbReference type="EMBL" id="QWV93639.1"/>
    </source>
</evidence>
<evidence type="ECO:0000259" key="2">
    <source>
        <dbReference type="Pfam" id="PF01370"/>
    </source>
</evidence>
<name>A0ABX8JAD5_9BACT</name>
<reference evidence="3 4" key="1">
    <citation type="submission" date="2021-06" db="EMBL/GenBank/DDBJ databases">
        <title>Gemonas diversity in paddy soil.</title>
        <authorList>
            <person name="Liu G."/>
        </authorList>
    </citation>
    <scope>NUCLEOTIDE SEQUENCE [LARGE SCALE GENOMIC DNA]</scope>
    <source>
        <strain evidence="3 4">RG10</strain>
    </source>
</reference>
<dbReference type="RefSeq" id="WP_216800395.1">
    <property type="nucleotide sequence ID" value="NZ_CP076723.1"/>
</dbReference>